<dbReference type="SUPFAM" id="SSF53383">
    <property type="entry name" value="PLP-dependent transferases"/>
    <property type="match status" value="1"/>
</dbReference>
<keyword evidence="3 7" id="KW-0032">Aminotransferase</keyword>
<dbReference type="EC" id="2.6.1.-" evidence="7"/>
<evidence type="ECO:0000256" key="5">
    <source>
        <dbReference type="ARBA" id="ARBA00022898"/>
    </source>
</evidence>
<dbReference type="Pfam" id="PF00155">
    <property type="entry name" value="Aminotran_1_2"/>
    <property type="match status" value="1"/>
</dbReference>
<evidence type="ECO:0000256" key="6">
    <source>
        <dbReference type="ARBA" id="ARBA00049185"/>
    </source>
</evidence>
<evidence type="ECO:0000313" key="9">
    <source>
        <dbReference type="EMBL" id="MFD2237535.1"/>
    </source>
</evidence>
<name>A0ABW5CMU0_9HYPH</name>
<keyword evidence="4 7" id="KW-0808">Transferase</keyword>
<keyword evidence="10" id="KW-1185">Reference proteome</keyword>
<dbReference type="Gene3D" id="3.40.640.10">
    <property type="entry name" value="Type I PLP-dependent aspartate aminotransferase-like (Major domain)"/>
    <property type="match status" value="1"/>
</dbReference>
<dbReference type="Proteomes" id="UP001597371">
    <property type="component" value="Unassembled WGS sequence"/>
</dbReference>
<dbReference type="InterPro" id="IPR015421">
    <property type="entry name" value="PyrdxlP-dep_Trfase_major"/>
</dbReference>
<dbReference type="GO" id="GO:0008483">
    <property type="term" value="F:transaminase activity"/>
    <property type="evidence" value="ECO:0007669"/>
    <property type="project" value="UniProtKB-KW"/>
</dbReference>
<protein>
    <recommendedName>
        <fullName evidence="7">Aminotransferase</fullName>
        <ecNumber evidence="7">2.6.1.-</ecNumber>
    </recommendedName>
</protein>
<keyword evidence="5" id="KW-0663">Pyridoxal phosphate</keyword>
<comment type="catalytic activity">
    <reaction evidence="6">
        <text>L-aspartate + 2-oxoglutarate = oxaloacetate + L-glutamate</text>
        <dbReference type="Rhea" id="RHEA:21824"/>
        <dbReference type="ChEBI" id="CHEBI:16452"/>
        <dbReference type="ChEBI" id="CHEBI:16810"/>
        <dbReference type="ChEBI" id="CHEBI:29985"/>
        <dbReference type="ChEBI" id="CHEBI:29991"/>
        <dbReference type="EC" id="2.6.1.1"/>
    </reaction>
</comment>
<evidence type="ECO:0000256" key="7">
    <source>
        <dbReference type="RuleBase" id="RU000481"/>
    </source>
</evidence>
<dbReference type="PANTHER" id="PTHR46383:SF1">
    <property type="entry name" value="ASPARTATE AMINOTRANSFERASE"/>
    <property type="match status" value="1"/>
</dbReference>
<sequence>MSRAADAFRPAARLGSIGVSQILRITAEAGARKRAGRPMIILGAGEPDFDTPDNVKEAAARAMRAGATKYTALDGTPELKAAVAEKFARDNALEFSADEITCGAGAKQILYNAFMASLDPGDEVIIPAPFWTSYADIVAICGGVPVVVPCGQETGFRLSGEALEAAIGPRTRWLLLNSPSNPSGAAYGAGHLRELAEVLLRHPHVWAMSDDMYEHILYDGFSFATLAAVEPALKARTLTVNGVSKAYAMTGWRIGYGGGPKALIAAMAVVQSQSTSCPSSVSQAAAVEALRGPQAIVAERRVAFQARRDLVVKALNAVEGLSCRVPEGAFYTYADCSGLLGRRTPAGEILASDTDFCRYLMDTVDVAVVPGSCFGLAPFFRISYATSEAELTEACRRIAGACAALS</sequence>
<dbReference type="InterPro" id="IPR015422">
    <property type="entry name" value="PyrdxlP-dep_Trfase_small"/>
</dbReference>
<evidence type="ECO:0000259" key="8">
    <source>
        <dbReference type="Pfam" id="PF00155"/>
    </source>
</evidence>
<dbReference type="InterPro" id="IPR050596">
    <property type="entry name" value="AspAT/PAT-like"/>
</dbReference>
<dbReference type="CDD" id="cd00609">
    <property type="entry name" value="AAT_like"/>
    <property type="match status" value="1"/>
</dbReference>
<evidence type="ECO:0000256" key="4">
    <source>
        <dbReference type="ARBA" id="ARBA00022679"/>
    </source>
</evidence>
<dbReference type="InterPro" id="IPR015424">
    <property type="entry name" value="PyrdxlP-dep_Trfase"/>
</dbReference>
<evidence type="ECO:0000313" key="10">
    <source>
        <dbReference type="Proteomes" id="UP001597371"/>
    </source>
</evidence>
<dbReference type="InterPro" id="IPR004839">
    <property type="entry name" value="Aminotransferase_I/II_large"/>
</dbReference>
<dbReference type="PANTHER" id="PTHR46383">
    <property type="entry name" value="ASPARTATE AMINOTRANSFERASE"/>
    <property type="match status" value="1"/>
</dbReference>
<reference evidence="10" key="1">
    <citation type="journal article" date="2019" name="Int. J. Syst. Evol. Microbiol.">
        <title>The Global Catalogue of Microorganisms (GCM) 10K type strain sequencing project: providing services to taxonomists for standard genome sequencing and annotation.</title>
        <authorList>
            <consortium name="The Broad Institute Genomics Platform"/>
            <consortium name="The Broad Institute Genome Sequencing Center for Infectious Disease"/>
            <person name="Wu L."/>
            <person name="Ma J."/>
        </authorList>
    </citation>
    <scope>NUCLEOTIDE SEQUENCE [LARGE SCALE GENOMIC DNA]</scope>
    <source>
        <strain evidence="10">ZS-35-S2</strain>
    </source>
</reference>
<proteinExistence type="inferred from homology"/>
<dbReference type="EMBL" id="JBHUIJ010000009">
    <property type="protein sequence ID" value="MFD2237535.1"/>
    <property type="molecule type" value="Genomic_DNA"/>
</dbReference>
<comment type="caution">
    <text evidence="9">The sequence shown here is derived from an EMBL/GenBank/DDBJ whole genome shotgun (WGS) entry which is preliminary data.</text>
</comment>
<comment type="cofactor">
    <cofactor evidence="1 7">
        <name>pyridoxal 5'-phosphate</name>
        <dbReference type="ChEBI" id="CHEBI:597326"/>
    </cofactor>
</comment>
<accession>A0ABW5CMU0</accession>
<evidence type="ECO:0000256" key="3">
    <source>
        <dbReference type="ARBA" id="ARBA00022576"/>
    </source>
</evidence>
<dbReference type="PROSITE" id="PS00105">
    <property type="entry name" value="AA_TRANSFER_CLASS_1"/>
    <property type="match status" value="1"/>
</dbReference>
<dbReference type="Gene3D" id="3.90.1150.10">
    <property type="entry name" value="Aspartate Aminotransferase, domain 1"/>
    <property type="match status" value="1"/>
</dbReference>
<comment type="similarity">
    <text evidence="2 7">Belongs to the class-I pyridoxal-phosphate-dependent aminotransferase family.</text>
</comment>
<gene>
    <name evidence="9" type="ORF">ACFSKQ_08660</name>
</gene>
<evidence type="ECO:0000256" key="2">
    <source>
        <dbReference type="ARBA" id="ARBA00007441"/>
    </source>
</evidence>
<dbReference type="RefSeq" id="WP_209737692.1">
    <property type="nucleotide sequence ID" value="NZ_CP072611.1"/>
</dbReference>
<organism evidence="9 10">
    <name type="scientific">Aureimonas populi</name>
    <dbReference type="NCBI Taxonomy" id="1701758"/>
    <lineage>
        <taxon>Bacteria</taxon>
        <taxon>Pseudomonadati</taxon>
        <taxon>Pseudomonadota</taxon>
        <taxon>Alphaproteobacteria</taxon>
        <taxon>Hyphomicrobiales</taxon>
        <taxon>Aurantimonadaceae</taxon>
        <taxon>Aureimonas</taxon>
    </lineage>
</organism>
<evidence type="ECO:0000256" key="1">
    <source>
        <dbReference type="ARBA" id="ARBA00001933"/>
    </source>
</evidence>
<dbReference type="InterPro" id="IPR004838">
    <property type="entry name" value="NHTrfase_class1_PyrdxlP-BS"/>
</dbReference>
<feature type="domain" description="Aminotransferase class I/classII large" evidence="8">
    <location>
        <begin position="38"/>
        <end position="398"/>
    </location>
</feature>